<dbReference type="GO" id="GO:0016757">
    <property type="term" value="F:glycosyltransferase activity"/>
    <property type="evidence" value="ECO:0007669"/>
    <property type="project" value="InterPro"/>
</dbReference>
<protein>
    <submittedName>
        <fullName evidence="2">Glycosyltransferase</fullName>
    </submittedName>
</protein>
<accession>A0A926JQR8</accession>
<evidence type="ECO:0000259" key="1">
    <source>
        <dbReference type="Pfam" id="PF00534"/>
    </source>
</evidence>
<gene>
    <name evidence="2" type="ORF">IBL28_07300</name>
</gene>
<dbReference type="EMBL" id="JACVDC010000015">
    <property type="protein sequence ID" value="MBC9795765.1"/>
    <property type="molecule type" value="Genomic_DNA"/>
</dbReference>
<dbReference type="Proteomes" id="UP000653730">
    <property type="component" value="Unassembled WGS sequence"/>
</dbReference>
<dbReference type="Gene3D" id="3.40.50.2000">
    <property type="entry name" value="Glycogen Phosphorylase B"/>
    <property type="match status" value="2"/>
</dbReference>
<dbReference type="SUPFAM" id="SSF53756">
    <property type="entry name" value="UDP-Glycosyltransferase/glycogen phosphorylase"/>
    <property type="match status" value="1"/>
</dbReference>
<feature type="domain" description="Glycosyl transferase family 1" evidence="1">
    <location>
        <begin position="183"/>
        <end position="355"/>
    </location>
</feature>
<name>A0A926JQR8_9FLAO</name>
<dbReference type="AlphaFoldDB" id="A0A926JQR8"/>
<proteinExistence type="predicted"/>
<reference evidence="2 3" key="1">
    <citation type="submission" date="2020-09" db="EMBL/GenBank/DDBJ databases">
        <title>Sinomicrobium weinanense sp. nov., a halophilic bacteria isolated from saline-alkali soil.</title>
        <authorList>
            <person name="Wu P."/>
            <person name="Ren H."/>
            <person name="Mei Y."/>
            <person name="Liang Y."/>
            <person name="Chen Z."/>
        </authorList>
    </citation>
    <scope>NUCLEOTIDE SEQUENCE [LARGE SCALE GENOMIC DNA]</scope>
    <source>
        <strain evidence="2 3">FJxs</strain>
    </source>
</reference>
<comment type="caution">
    <text evidence="2">The sequence shown here is derived from an EMBL/GenBank/DDBJ whole genome shotgun (WGS) entry which is preliminary data.</text>
</comment>
<dbReference type="GO" id="GO:0005975">
    <property type="term" value="P:carbohydrate metabolic process"/>
    <property type="evidence" value="ECO:0007669"/>
    <property type="project" value="InterPro"/>
</dbReference>
<dbReference type="InterPro" id="IPR001296">
    <property type="entry name" value="Glyco_trans_1"/>
</dbReference>
<sequence>MKTLTSKSRIVFVTTFPPTQCGIATYTNDLITSVHRSFGENVECVVCNITAERKPAPETPYVLNPEIREDYSRVARKINEDPFVELVHIQHEFGLFRGNYGSYLLDFLEVLQKPVAFTFHSVIPDPGPELKQLVKTLGHRASVIFVMTAQSARILEKDYGITGTAIEYVPHGTHIVEYALPEETRKKYRMENRIILSTFGLLGPGKSIETALRALPGIVKHHPSVLYLIIGKTHPNNIRNHTDGYRDYLESMVEDLKLYRHVLFIDRYLAIDELLEYLKATDIYLFTSRDPNQAVSGTFSYAMSCACPIVATSIPHTREVLTPDAGILIDIENSEQLSDAVNLLLADYPKRISMGISGFLKTRESSWENVAVKHVNTYNRYINNHGRISFDYPEVKLDHLKRMTSSTGIIQFSKMNKPDLSSGYTLDDNARALIALCSHFRLYGNKDDLRYIRTYLDFVERCQQPCGTFVNYIDENNREHIKNSYVNLEDSNARAVWALGSVISHKEYLPEVVVNKATTCLLKCTRWIKNIMAPRAIGFTIKGLFLYYSASGDDDVVPVIEKLAGNLISGYDLVAVKDWKWFEEYMTYANSILPEALLYTYLVTGDFACKRTAVETLDFLLSKMFANGEFKVISNKGWLVKDTVPHPYGEQPIDVSYTIQTLDIFHRTFRIAQYEDMMNRAFDWFLGKNHLSQTMYNPATGGCYDGLEKDGVNVNQGAESTICYLMARLTMESNKREKEAKLIPMMTRTRILKRIPFVADKRRDLIARNN</sequence>
<organism evidence="2 3">
    <name type="scientific">Sinomicrobium weinanense</name>
    <dbReference type="NCBI Taxonomy" id="2842200"/>
    <lineage>
        <taxon>Bacteria</taxon>
        <taxon>Pseudomonadati</taxon>
        <taxon>Bacteroidota</taxon>
        <taxon>Flavobacteriia</taxon>
        <taxon>Flavobacteriales</taxon>
        <taxon>Flavobacteriaceae</taxon>
        <taxon>Sinomicrobium</taxon>
    </lineage>
</organism>
<keyword evidence="3" id="KW-1185">Reference proteome</keyword>
<dbReference type="PANTHER" id="PTHR12526:SF572">
    <property type="entry name" value="BLL5144 PROTEIN"/>
    <property type="match status" value="1"/>
</dbReference>
<dbReference type="RefSeq" id="WP_187964914.1">
    <property type="nucleotide sequence ID" value="NZ_JACVDC010000015.1"/>
</dbReference>
<evidence type="ECO:0000313" key="3">
    <source>
        <dbReference type="Proteomes" id="UP000653730"/>
    </source>
</evidence>
<dbReference type="SUPFAM" id="SSF48208">
    <property type="entry name" value="Six-hairpin glycosidases"/>
    <property type="match status" value="2"/>
</dbReference>
<dbReference type="InterPro" id="IPR008928">
    <property type="entry name" value="6-hairpin_glycosidase_sf"/>
</dbReference>
<evidence type="ECO:0000313" key="2">
    <source>
        <dbReference type="EMBL" id="MBC9795765.1"/>
    </source>
</evidence>
<dbReference type="PANTHER" id="PTHR12526">
    <property type="entry name" value="GLYCOSYLTRANSFERASE"/>
    <property type="match status" value="1"/>
</dbReference>
<dbReference type="Pfam" id="PF00534">
    <property type="entry name" value="Glycos_transf_1"/>
    <property type="match status" value="1"/>
</dbReference>